<evidence type="ECO:0000313" key="1">
    <source>
        <dbReference type="EMBL" id="HDW51701.1"/>
    </source>
</evidence>
<organism evidence="1">
    <name type="scientific">Ammonifex degensii</name>
    <dbReference type="NCBI Taxonomy" id="42838"/>
    <lineage>
        <taxon>Bacteria</taxon>
        <taxon>Bacillati</taxon>
        <taxon>Bacillota</taxon>
        <taxon>Clostridia</taxon>
        <taxon>Thermoanaerobacterales</taxon>
        <taxon>Thermoanaerobacteraceae</taxon>
        <taxon>Ammonifex</taxon>
    </lineage>
</organism>
<dbReference type="EMBL" id="DSMV01000185">
    <property type="protein sequence ID" value="HDW51701.1"/>
    <property type="molecule type" value="Genomic_DNA"/>
</dbReference>
<reference evidence="1" key="1">
    <citation type="journal article" date="2020" name="mSystems">
        <title>Genome- and Community-Level Interaction Insights into Carbon Utilization and Element Cycling Functions of Hydrothermarchaeota in Hydrothermal Sediment.</title>
        <authorList>
            <person name="Zhou Z."/>
            <person name="Liu Y."/>
            <person name="Xu W."/>
            <person name="Pan J."/>
            <person name="Luo Z.H."/>
            <person name="Li M."/>
        </authorList>
    </citation>
    <scope>NUCLEOTIDE SEQUENCE [LARGE SCALE GENOMIC DNA]</scope>
    <source>
        <strain evidence="1">SpSt-301</strain>
    </source>
</reference>
<protein>
    <submittedName>
        <fullName evidence="1">Uncharacterized protein</fullName>
    </submittedName>
</protein>
<gene>
    <name evidence="1" type="ORF">ENQ35_03065</name>
</gene>
<accession>A0A7C1F818</accession>
<comment type="caution">
    <text evidence="1">The sequence shown here is derived from an EMBL/GenBank/DDBJ whole genome shotgun (WGS) entry which is preliminary data.</text>
</comment>
<name>A0A7C1F818_9THEO</name>
<proteinExistence type="predicted"/>
<sequence>MAETAILVCSENVVEVADFLVRIGHERVNANIAVLVPCKEPLFLESQDAALVDIIPFIERLLRADSFTVYLSEDLFVRLYRRMQIMASKIEKI</sequence>
<dbReference type="AlphaFoldDB" id="A0A7C1F818"/>